<dbReference type="SUPFAM" id="SSF109854">
    <property type="entry name" value="DinB/YfiT-like putative metalloenzymes"/>
    <property type="match status" value="1"/>
</dbReference>
<dbReference type="AlphaFoldDB" id="A0A4P6JKK9"/>
<dbReference type="OrthoDB" id="157719at2"/>
<dbReference type="InterPro" id="IPR024775">
    <property type="entry name" value="DinB-like"/>
</dbReference>
<protein>
    <submittedName>
        <fullName evidence="2">DinB family protein</fullName>
    </submittedName>
</protein>
<proteinExistence type="predicted"/>
<evidence type="ECO:0000259" key="1">
    <source>
        <dbReference type="Pfam" id="PF12867"/>
    </source>
</evidence>
<evidence type="ECO:0000313" key="2">
    <source>
        <dbReference type="EMBL" id="QBD75593.1"/>
    </source>
</evidence>
<gene>
    <name evidence="2" type="ORF">EPA93_06075</name>
</gene>
<reference evidence="2 3" key="1">
    <citation type="submission" date="2019-01" db="EMBL/GenBank/DDBJ databases">
        <title>Ktedonosporobacter rubrisoli SCAWS-G2.</title>
        <authorList>
            <person name="Huang Y."/>
            <person name="Yan B."/>
        </authorList>
    </citation>
    <scope>NUCLEOTIDE SEQUENCE [LARGE SCALE GENOMIC DNA]</scope>
    <source>
        <strain evidence="2 3">SCAWS-G2</strain>
    </source>
</reference>
<dbReference type="EMBL" id="CP035758">
    <property type="protein sequence ID" value="QBD75593.1"/>
    <property type="molecule type" value="Genomic_DNA"/>
</dbReference>
<dbReference type="Pfam" id="PF12867">
    <property type="entry name" value="DinB_2"/>
    <property type="match status" value="1"/>
</dbReference>
<dbReference type="InterPro" id="IPR034660">
    <property type="entry name" value="DinB/YfiT-like"/>
</dbReference>
<dbReference type="KEGG" id="kbs:EPA93_06075"/>
<dbReference type="RefSeq" id="WP_129886191.1">
    <property type="nucleotide sequence ID" value="NZ_CP035758.1"/>
</dbReference>
<organism evidence="2 3">
    <name type="scientific">Ktedonosporobacter rubrisoli</name>
    <dbReference type="NCBI Taxonomy" id="2509675"/>
    <lineage>
        <taxon>Bacteria</taxon>
        <taxon>Bacillati</taxon>
        <taxon>Chloroflexota</taxon>
        <taxon>Ktedonobacteria</taxon>
        <taxon>Ktedonobacterales</taxon>
        <taxon>Ktedonosporobacteraceae</taxon>
        <taxon>Ktedonosporobacter</taxon>
    </lineage>
</organism>
<keyword evidence="3" id="KW-1185">Reference proteome</keyword>
<dbReference type="Gene3D" id="1.20.120.450">
    <property type="entry name" value="dinb family like domain"/>
    <property type="match status" value="1"/>
</dbReference>
<feature type="domain" description="DinB-like" evidence="1">
    <location>
        <begin position="19"/>
        <end position="156"/>
    </location>
</feature>
<name>A0A4P6JKK9_KTERU</name>
<dbReference type="Proteomes" id="UP000290365">
    <property type="component" value="Chromosome"/>
</dbReference>
<sequence length="173" mass="19295">MTEQTLPLIMFYQDWESYHRRLVKAIAPLSSDQLDSPVATHHWTIRRLIQHMISDRVWWFHDWLGAGSPELAHFVHWNPGDAEEPSGLGAAELVAALESTWIMIKGALTNFTASDLGRIFSPPASLSEEEQQAFGDSSLQWIIGHVHEHEIHHGGELSLALGGLSLPGVYGNI</sequence>
<evidence type="ECO:0000313" key="3">
    <source>
        <dbReference type="Proteomes" id="UP000290365"/>
    </source>
</evidence>
<accession>A0A4P6JKK9</accession>